<accession>A0A6P9E2D3</accession>
<dbReference type="CDD" id="cd14798">
    <property type="entry name" value="RX-CC_like"/>
    <property type="match status" value="1"/>
</dbReference>
<keyword evidence="2" id="KW-0677">Repeat</keyword>
<feature type="domain" description="Disease resistance protein winged helix" evidence="8">
    <location>
        <begin position="424"/>
        <end position="496"/>
    </location>
</feature>
<dbReference type="InterPro" id="IPR027417">
    <property type="entry name" value="P-loop_NTPase"/>
</dbReference>
<gene>
    <name evidence="11" type="primary">LOC118344583</name>
</gene>
<dbReference type="InterPro" id="IPR002182">
    <property type="entry name" value="NB-ARC"/>
</dbReference>
<evidence type="ECO:0000313" key="10">
    <source>
        <dbReference type="Proteomes" id="UP000235220"/>
    </source>
</evidence>
<evidence type="ECO:0000256" key="1">
    <source>
        <dbReference type="ARBA" id="ARBA00022614"/>
    </source>
</evidence>
<evidence type="ECO:0000259" key="9">
    <source>
        <dbReference type="Pfam" id="PF25019"/>
    </source>
</evidence>
<evidence type="ECO:0000256" key="2">
    <source>
        <dbReference type="ARBA" id="ARBA00022737"/>
    </source>
</evidence>
<dbReference type="GO" id="GO:0043531">
    <property type="term" value="F:ADP binding"/>
    <property type="evidence" value="ECO:0007669"/>
    <property type="project" value="InterPro"/>
</dbReference>
<dbReference type="InterPro" id="IPR056789">
    <property type="entry name" value="LRR_R13L1-DRL21"/>
</dbReference>
<feature type="domain" description="R13L1/DRL21-like LRR repeat region" evidence="9">
    <location>
        <begin position="687"/>
        <end position="808"/>
    </location>
</feature>
<feature type="domain" description="Disease resistance N-terminal" evidence="7">
    <location>
        <begin position="13"/>
        <end position="95"/>
    </location>
</feature>
<dbReference type="OrthoDB" id="1935327at2759"/>
<dbReference type="Pfam" id="PF23559">
    <property type="entry name" value="WHD_DRP"/>
    <property type="match status" value="1"/>
</dbReference>
<evidence type="ECO:0000256" key="5">
    <source>
        <dbReference type="ARBA" id="ARBA00022840"/>
    </source>
</evidence>
<dbReference type="GO" id="GO:0051707">
    <property type="term" value="P:response to other organism"/>
    <property type="evidence" value="ECO:0007669"/>
    <property type="project" value="UniProtKB-ARBA"/>
</dbReference>
<dbReference type="Gene3D" id="1.10.10.10">
    <property type="entry name" value="Winged helix-like DNA-binding domain superfamily/Winged helix DNA-binding domain"/>
    <property type="match status" value="1"/>
</dbReference>
<dbReference type="InterPro" id="IPR036388">
    <property type="entry name" value="WH-like_DNA-bd_sf"/>
</dbReference>
<dbReference type="RefSeq" id="XP_035541511.1">
    <property type="nucleotide sequence ID" value="XM_035685618.1"/>
</dbReference>
<sequence>MAEAILFNVAARIIESLGSLALKQIGLLWGITDELEKLKNTVSTIQAVLLDAEEQWAMNRQVRDWLEKLKDVFYDVDDLLDGFSTECLLREMMTRDKMAKKVRIFFSKSNPLVYDLKMGHKIKAIRQKLDAIANDRKFHLEERPAEIRVSARKRDDTHSYVPDANVIGREDDKKEIIKRLLSDSDIKENVGILPITGIGGLGKTTLAQFIFNDLKVDKHFQLKMWVCVSDNFDVRKIVEKILESARKQKPETIEMDTLVHGLRKAIVGKKYLLVLDDVWNEDVKKWDDLKVLLEVGASGSRMLITTRSKKVAQITQTIAEYSLQCLDERESWCLFKQVAFEKGQELENSRKVEVGKEIVEKCYGVPLVIKTIGRLLSLENSEAGWFSFKNKLPAIKEDGILPTLKLSYDQLPSHLKQCFAYCSIFPKDYVMKKSTLIKLWIAQGFIKLSNQNECLEDVGDKYFMHLHWRSFFLKAKTDYLGNVITFKMHDLMHDLAMSVAGSLITTLESEEKSISEKTRHVSVVDNIDFSSVIPMSSSKASRIRTLLSLGEFKDLQESSTSCEAIFLSLKFLRVLNLQGRRLDLVPSSICKLKHLRDLDLSWNDKIKMLPDSIPRLQNLYTLRLSYCSSLKELPRGITKLVNLRHLYNNGCENLTYMPCGLGELKNLQTLSKFVVHSDSAPEDSGRLSVLNRLNSLRGKLQISGLRSREEDVASDYKGANLKEKEHLQVLTLRWRRGNVNACDEMALEGFEPHPNLKKMYVEYYGGVRVPMWLLSLTNLVHLSLNDCRILKYLPPLSRLPFLKSISLNFLDEIEYVSDCGDNNELSSSSSSSSSEFFPSLERIFLHGCHNLKGWWRRSDSYNVYVNTIDHKNSFEAPSMTRTKGNALLFPRLSKLAIWHCPMLTSLPMFPHLEKELYLRDARWKATMSSVCNGKSLKASALWSSTVFRNWCLSHWGFNMLPLYESSKSQIVQA</sequence>
<evidence type="ECO:0000313" key="11">
    <source>
        <dbReference type="RefSeq" id="XP_035541511.1"/>
    </source>
</evidence>
<dbReference type="PANTHER" id="PTHR36766:SF38">
    <property type="entry name" value="DISEASE RESISTANCE PROTEIN RGA3"/>
    <property type="match status" value="1"/>
</dbReference>
<evidence type="ECO:0000256" key="4">
    <source>
        <dbReference type="ARBA" id="ARBA00022821"/>
    </source>
</evidence>
<dbReference type="Gene3D" id="1.10.8.430">
    <property type="entry name" value="Helical domain of apoptotic protease-activating factors"/>
    <property type="match status" value="1"/>
</dbReference>
<dbReference type="Gene3D" id="3.80.10.10">
    <property type="entry name" value="Ribonuclease Inhibitor"/>
    <property type="match status" value="2"/>
</dbReference>
<dbReference type="SUPFAM" id="SSF52058">
    <property type="entry name" value="L domain-like"/>
    <property type="match status" value="1"/>
</dbReference>
<keyword evidence="4" id="KW-0611">Plant defense</keyword>
<evidence type="ECO:0000259" key="7">
    <source>
        <dbReference type="Pfam" id="PF18052"/>
    </source>
</evidence>
<keyword evidence="1" id="KW-0433">Leucine-rich repeat</keyword>
<dbReference type="Pfam" id="PF18052">
    <property type="entry name" value="Rx_N"/>
    <property type="match status" value="1"/>
</dbReference>
<proteinExistence type="predicted"/>
<name>A0A6P9E2D3_JUGRE</name>
<dbReference type="InterPro" id="IPR041118">
    <property type="entry name" value="Rx_N"/>
</dbReference>
<dbReference type="KEGG" id="jre:118344583"/>
<dbReference type="InterPro" id="IPR038005">
    <property type="entry name" value="RX-like_CC"/>
</dbReference>
<dbReference type="InterPro" id="IPR058922">
    <property type="entry name" value="WHD_DRP"/>
</dbReference>
<organism evidence="10 11">
    <name type="scientific">Juglans regia</name>
    <name type="common">English walnut</name>
    <dbReference type="NCBI Taxonomy" id="51240"/>
    <lineage>
        <taxon>Eukaryota</taxon>
        <taxon>Viridiplantae</taxon>
        <taxon>Streptophyta</taxon>
        <taxon>Embryophyta</taxon>
        <taxon>Tracheophyta</taxon>
        <taxon>Spermatophyta</taxon>
        <taxon>Magnoliopsida</taxon>
        <taxon>eudicotyledons</taxon>
        <taxon>Gunneridae</taxon>
        <taxon>Pentapetalae</taxon>
        <taxon>rosids</taxon>
        <taxon>fabids</taxon>
        <taxon>Fagales</taxon>
        <taxon>Juglandaceae</taxon>
        <taxon>Juglans</taxon>
    </lineage>
</organism>
<evidence type="ECO:0000259" key="8">
    <source>
        <dbReference type="Pfam" id="PF23559"/>
    </source>
</evidence>
<keyword evidence="3" id="KW-0547">Nucleotide-binding</keyword>
<dbReference type="GO" id="GO:0006952">
    <property type="term" value="P:defense response"/>
    <property type="evidence" value="ECO:0007669"/>
    <property type="project" value="UniProtKB-KW"/>
</dbReference>
<dbReference type="PRINTS" id="PR00364">
    <property type="entry name" value="DISEASERSIST"/>
</dbReference>
<evidence type="ECO:0000259" key="6">
    <source>
        <dbReference type="Pfam" id="PF00931"/>
    </source>
</evidence>
<dbReference type="AlphaFoldDB" id="A0A6P9E2D3"/>
<dbReference type="SUPFAM" id="SSF52540">
    <property type="entry name" value="P-loop containing nucleoside triphosphate hydrolases"/>
    <property type="match status" value="1"/>
</dbReference>
<keyword evidence="10" id="KW-1185">Reference proteome</keyword>
<evidence type="ECO:0000256" key="3">
    <source>
        <dbReference type="ARBA" id="ARBA00022741"/>
    </source>
</evidence>
<feature type="domain" description="NB-ARC" evidence="6">
    <location>
        <begin position="170"/>
        <end position="342"/>
    </location>
</feature>
<dbReference type="InterPro" id="IPR042197">
    <property type="entry name" value="Apaf_helical"/>
</dbReference>
<dbReference type="Proteomes" id="UP000235220">
    <property type="component" value="Chromosome 14"/>
</dbReference>
<dbReference type="InterPro" id="IPR032675">
    <property type="entry name" value="LRR_dom_sf"/>
</dbReference>
<dbReference type="Pfam" id="PF00931">
    <property type="entry name" value="NB-ARC"/>
    <property type="match status" value="1"/>
</dbReference>
<reference evidence="11" key="1">
    <citation type="submission" date="2025-08" db="UniProtKB">
        <authorList>
            <consortium name="RefSeq"/>
        </authorList>
    </citation>
    <scope>IDENTIFICATION</scope>
    <source>
        <tissue evidence="11">Leaves</tissue>
    </source>
</reference>
<dbReference type="InParanoid" id="A0A6P9E2D3"/>
<protein>
    <submittedName>
        <fullName evidence="11">Disease resistance protein RGA3</fullName>
    </submittedName>
</protein>
<dbReference type="FunFam" id="3.40.50.300:FF:001091">
    <property type="entry name" value="Probable disease resistance protein At1g61300"/>
    <property type="match status" value="1"/>
</dbReference>
<dbReference type="PANTHER" id="PTHR36766">
    <property type="entry name" value="PLANT BROAD-SPECTRUM MILDEW RESISTANCE PROTEIN RPW8"/>
    <property type="match status" value="1"/>
</dbReference>
<dbReference type="FunFam" id="1.10.10.10:FF:000322">
    <property type="entry name" value="Probable disease resistance protein At1g63360"/>
    <property type="match status" value="1"/>
</dbReference>
<dbReference type="Pfam" id="PF25019">
    <property type="entry name" value="LRR_R13L1-DRL21"/>
    <property type="match status" value="1"/>
</dbReference>
<dbReference type="Gene3D" id="3.40.50.300">
    <property type="entry name" value="P-loop containing nucleotide triphosphate hydrolases"/>
    <property type="match status" value="1"/>
</dbReference>
<keyword evidence="5" id="KW-0067">ATP-binding</keyword>
<dbReference type="GeneID" id="118344583"/>
<dbReference type="GO" id="GO:0005524">
    <property type="term" value="F:ATP binding"/>
    <property type="evidence" value="ECO:0007669"/>
    <property type="project" value="UniProtKB-KW"/>
</dbReference>
<dbReference type="Gene3D" id="1.20.5.4130">
    <property type="match status" value="1"/>
</dbReference>